<dbReference type="InterPro" id="IPR011322">
    <property type="entry name" value="N-reg_PII-like_a/b"/>
</dbReference>
<evidence type="ECO:0000313" key="2">
    <source>
        <dbReference type="Proteomes" id="UP000325292"/>
    </source>
</evidence>
<protein>
    <recommendedName>
        <fullName evidence="3">Transcriptional regulator</fullName>
    </recommendedName>
</protein>
<name>A0ABM6RU95_9FIRM</name>
<dbReference type="Proteomes" id="UP000325292">
    <property type="component" value="Chromosome"/>
</dbReference>
<reference evidence="1 2" key="1">
    <citation type="journal article" date="2019" name="Sci. Rep.">
        <title>Sulfobacillus thermotolerans: new insights into resistance and metabolic capacities of acidophilic chemolithotrophs.</title>
        <authorList>
            <person name="Panyushkina A.E."/>
            <person name="Babenko V.V."/>
            <person name="Nikitina A.S."/>
            <person name="Selezneva O.V."/>
            <person name="Tsaplina I.A."/>
            <person name="Letarova M.A."/>
            <person name="Kostryukova E.S."/>
            <person name="Letarov A.V."/>
        </authorList>
    </citation>
    <scope>NUCLEOTIDE SEQUENCE [LARGE SCALE GENOMIC DNA]</scope>
    <source>
        <strain evidence="1 2">Kr1</strain>
    </source>
</reference>
<dbReference type="SUPFAM" id="SSF54913">
    <property type="entry name" value="GlnB-like"/>
    <property type="match status" value="1"/>
</dbReference>
<dbReference type="PANTHER" id="PTHR38456">
    <property type="entry name" value="CYCLIC DI-AMP RECEPTOR A"/>
    <property type="match status" value="1"/>
</dbReference>
<organism evidence="1 2">
    <name type="scientific">Sulfobacillus thermotolerans</name>
    <dbReference type="NCBI Taxonomy" id="338644"/>
    <lineage>
        <taxon>Bacteria</taxon>
        <taxon>Bacillati</taxon>
        <taxon>Bacillota</taxon>
        <taxon>Clostridia</taxon>
        <taxon>Eubacteriales</taxon>
        <taxon>Clostridiales Family XVII. Incertae Sedis</taxon>
        <taxon>Sulfobacillus</taxon>
    </lineage>
</organism>
<accession>A0ABM6RU95</accession>
<dbReference type="Gene3D" id="3.30.70.120">
    <property type="match status" value="1"/>
</dbReference>
<sequence length="111" mass="12044">MLIVVIQSQDAKALSKALRALPAPFTQFASRGAFLDQGNTTYMIGTRAEKVPAILDVVRQYSHQREALAHGGHVPLHHDFYASPTTVTIGGATIFALPVERYIRIEGTPSA</sequence>
<evidence type="ECO:0008006" key="3">
    <source>
        <dbReference type="Google" id="ProtNLM"/>
    </source>
</evidence>
<dbReference type="EMBL" id="CP019454">
    <property type="protein sequence ID" value="AUW94867.1"/>
    <property type="molecule type" value="Genomic_DNA"/>
</dbReference>
<keyword evidence="2" id="KW-1185">Reference proteome</keyword>
<dbReference type="InterPro" id="IPR010375">
    <property type="entry name" value="CdAMP_rec"/>
</dbReference>
<dbReference type="PANTHER" id="PTHR38456:SF1">
    <property type="entry name" value="CYCLIC DI-AMP RECEPTOR A"/>
    <property type="match status" value="1"/>
</dbReference>
<evidence type="ECO:0000313" key="1">
    <source>
        <dbReference type="EMBL" id="AUW94867.1"/>
    </source>
</evidence>
<dbReference type="InterPro" id="IPR015867">
    <property type="entry name" value="N-reg_PII/ATP_PRibTrfase_C"/>
</dbReference>
<dbReference type="Pfam" id="PF06153">
    <property type="entry name" value="CdAMP_rec"/>
    <property type="match status" value="1"/>
</dbReference>
<proteinExistence type="predicted"/>
<gene>
    <name evidence="1" type="ORF">BXT84_13650</name>
</gene>